<dbReference type="InterPro" id="IPR002545">
    <property type="entry name" value="CheW-lke_dom"/>
</dbReference>
<evidence type="ECO:0000313" key="5">
    <source>
        <dbReference type="EMBL" id="SEF62070.1"/>
    </source>
</evidence>
<proteinExistence type="predicted"/>
<dbReference type="SMART" id="SM00260">
    <property type="entry name" value="CheW"/>
    <property type="match status" value="1"/>
</dbReference>
<dbReference type="AlphaFoldDB" id="A0A1H5TH41"/>
<comment type="subcellular location">
    <subcellularLocation>
        <location evidence="1">Cytoplasm</location>
    </subcellularLocation>
</comment>
<dbReference type="SUPFAM" id="SSF50341">
    <property type="entry name" value="CheW-like"/>
    <property type="match status" value="1"/>
</dbReference>
<dbReference type="OrthoDB" id="9794382at2"/>
<evidence type="ECO:0000256" key="2">
    <source>
        <dbReference type="ARBA" id="ARBA00021483"/>
    </source>
</evidence>
<organism evidence="5 6">
    <name type="scientific">Bryocella elongata</name>
    <dbReference type="NCBI Taxonomy" id="863522"/>
    <lineage>
        <taxon>Bacteria</taxon>
        <taxon>Pseudomonadati</taxon>
        <taxon>Acidobacteriota</taxon>
        <taxon>Terriglobia</taxon>
        <taxon>Terriglobales</taxon>
        <taxon>Acidobacteriaceae</taxon>
        <taxon>Bryocella</taxon>
    </lineage>
</organism>
<dbReference type="Proteomes" id="UP000236728">
    <property type="component" value="Unassembled WGS sequence"/>
</dbReference>
<sequence>MEIQSIQTTGTNAAAAAHRGSADKHLIFSLGKEEFGIQVLAIKEIIGMQEVTPVPKMPSHIKGVINLRGQVIPVVDLSLKFMLTPQEYTYRTCIIVVRTRGANGDRLIGAIADGVSEVLTIAQGDIEDSPDFGNGNPTPYLKGIAKVHGKVKLLLDIHEVFRTDSVVGLNFSN</sequence>
<dbReference type="InterPro" id="IPR039315">
    <property type="entry name" value="CheW"/>
</dbReference>
<keyword evidence="6" id="KW-1185">Reference proteome</keyword>
<evidence type="ECO:0000256" key="1">
    <source>
        <dbReference type="ARBA" id="ARBA00004496"/>
    </source>
</evidence>
<name>A0A1H5TH41_9BACT</name>
<dbReference type="Gene3D" id="2.40.50.180">
    <property type="entry name" value="CheA-289, Domain 4"/>
    <property type="match status" value="1"/>
</dbReference>
<dbReference type="CDD" id="cd00732">
    <property type="entry name" value="CheW"/>
    <property type="match status" value="1"/>
</dbReference>
<protein>
    <recommendedName>
        <fullName evidence="2">Chemotaxis protein CheW</fullName>
    </recommendedName>
</protein>
<dbReference type="EMBL" id="FNVA01000001">
    <property type="protein sequence ID" value="SEF62070.1"/>
    <property type="molecule type" value="Genomic_DNA"/>
</dbReference>
<dbReference type="InterPro" id="IPR036061">
    <property type="entry name" value="CheW-like_dom_sf"/>
</dbReference>
<dbReference type="RefSeq" id="WP_103931514.1">
    <property type="nucleotide sequence ID" value="NZ_FNVA01000001.1"/>
</dbReference>
<keyword evidence="3" id="KW-0963">Cytoplasm</keyword>
<dbReference type="GO" id="GO:0005829">
    <property type="term" value="C:cytosol"/>
    <property type="evidence" value="ECO:0007669"/>
    <property type="project" value="TreeGrafter"/>
</dbReference>
<dbReference type="Pfam" id="PF01584">
    <property type="entry name" value="CheW"/>
    <property type="match status" value="1"/>
</dbReference>
<reference evidence="5 6" key="1">
    <citation type="submission" date="2016-10" db="EMBL/GenBank/DDBJ databases">
        <authorList>
            <person name="de Groot N.N."/>
        </authorList>
    </citation>
    <scope>NUCLEOTIDE SEQUENCE [LARGE SCALE GENOMIC DNA]</scope>
    <source>
        <strain evidence="5 6">DSM 22489</strain>
    </source>
</reference>
<accession>A0A1H5TH41</accession>
<gene>
    <name evidence="5" type="ORF">SAMN05421819_0607</name>
</gene>
<dbReference type="Gene3D" id="2.30.30.40">
    <property type="entry name" value="SH3 Domains"/>
    <property type="match status" value="1"/>
</dbReference>
<dbReference type="PANTHER" id="PTHR22617">
    <property type="entry name" value="CHEMOTAXIS SENSOR HISTIDINE KINASE-RELATED"/>
    <property type="match status" value="1"/>
</dbReference>
<dbReference type="PROSITE" id="PS50851">
    <property type="entry name" value="CHEW"/>
    <property type="match status" value="1"/>
</dbReference>
<dbReference type="PANTHER" id="PTHR22617:SF45">
    <property type="entry name" value="CHEMOTAXIS PROTEIN CHEW"/>
    <property type="match status" value="1"/>
</dbReference>
<evidence type="ECO:0000313" key="6">
    <source>
        <dbReference type="Proteomes" id="UP000236728"/>
    </source>
</evidence>
<dbReference type="GO" id="GO:0007165">
    <property type="term" value="P:signal transduction"/>
    <property type="evidence" value="ECO:0007669"/>
    <property type="project" value="InterPro"/>
</dbReference>
<evidence type="ECO:0000259" key="4">
    <source>
        <dbReference type="PROSITE" id="PS50851"/>
    </source>
</evidence>
<evidence type="ECO:0000256" key="3">
    <source>
        <dbReference type="ARBA" id="ARBA00022490"/>
    </source>
</evidence>
<dbReference type="GO" id="GO:0006935">
    <property type="term" value="P:chemotaxis"/>
    <property type="evidence" value="ECO:0007669"/>
    <property type="project" value="InterPro"/>
</dbReference>
<feature type="domain" description="CheW-like" evidence="4">
    <location>
        <begin position="22"/>
        <end position="166"/>
    </location>
</feature>